<organism evidence="12 13">
    <name type="scientific">Chloracidobacterium thermophilum (strain B)</name>
    <dbReference type="NCBI Taxonomy" id="981222"/>
    <lineage>
        <taxon>Bacteria</taxon>
        <taxon>Pseudomonadati</taxon>
        <taxon>Acidobacteriota</taxon>
        <taxon>Terriglobia</taxon>
        <taxon>Terriglobales</taxon>
        <taxon>Acidobacteriaceae</taxon>
        <taxon>Chloracidobacterium</taxon>
    </lineage>
</organism>
<gene>
    <name evidence="9" type="primary">trpF</name>
    <name evidence="12" type="ordered locus">Cabther_A2127</name>
</gene>
<feature type="domain" description="N-(5'phosphoribosyl) anthranilate isomerase (PRAI)" evidence="11">
    <location>
        <begin position="35"/>
        <end position="226"/>
    </location>
</feature>
<keyword evidence="5 9" id="KW-0028">Amino-acid biosynthesis</keyword>
<comment type="similarity">
    <text evidence="9">Belongs to the TrpF family.</text>
</comment>
<proteinExistence type="inferred from homology"/>
<reference evidence="12 13" key="1">
    <citation type="journal article" date="2012" name="Environ. Microbiol.">
        <title>Complete genome of Candidatus Chloracidobacterium thermophilum, a chlorophyll-based photoheterotroph belonging to the phylum Acidobacteria.</title>
        <authorList>
            <person name="Garcia Costas A.M."/>
            <person name="Liu Z."/>
            <person name="Tomsho L.P."/>
            <person name="Schuster S.C."/>
            <person name="Ward D.M."/>
            <person name="Bryant D.A."/>
        </authorList>
    </citation>
    <scope>NUCLEOTIDE SEQUENCE [LARGE SCALE GENOMIC DNA]</scope>
    <source>
        <strain evidence="12 13">B</strain>
    </source>
</reference>
<evidence type="ECO:0000256" key="1">
    <source>
        <dbReference type="ARBA" id="ARBA00001164"/>
    </source>
</evidence>
<comment type="catalytic activity">
    <reaction evidence="1 9">
        <text>N-(5-phospho-beta-D-ribosyl)anthranilate = 1-(2-carboxyphenylamino)-1-deoxy-D-ribulose 5-phosphate</text>
        <dbReference type="Rhea" id="RHEA:21540"/>
        <dbReference type="ChEBI" id="CHEBI:18277"/>
        <dbReference type="ChEBI" id="CHEBI:58613"/>
        <dbReference type="EC" id="5.3.1.24"/>
    </reaction>
</comment>
<name>G2LJH8_CHLTF</name>
<dbReference type="PANTHER" id="PTHR42894:SF1">
    <property type="entry name" value="N-(5'-PHOSPHORIBOSYL)ANTHRANILATE ISOMERASE"/>
    <property type="match status" value="1"/>
</dbReference>
<sequence>MWEVSSERHQPSVGSWDETAGLHNQGGVTMVKTQISGIMTYQDAVLALDAGADALGFDLNPRSEYHIAPAAVREIADRLPPFVPVVGIFHNEFNFEALRSMVEAAKVSVVQLDGNESADYCRQFSAWRLVKKLRVGDDFDVMRVKTYPVSAILLEGDSPDGQGGRLFDWRFAAAAKQYVRVILSGGLTSENVATAIRTVKPYAVNVREGVESAPGRKDRIKLQTFMLEVERGRQEAARSTTGRLPRLEF</sequence>
<keyword evidence="13" id="KW-1185">Reference proteome</keyword>
<evidence type="ECO:0000256" key="9">
    <source>
        <dbReference type="HAMAP-Rule" id="MF_00135"/>
    </source>
</evidence>
<dbReference type="AlphaFoldDB" id="G2LJH8"/>
<dbReference type="InterPro" id="IPR013785">
    <property type="entry name" value="Aldolase_TIM"/>
</dbReference>
<feature type="compositionally biased region" description="Basic and acidic residues" evidence="10">
    <location>
        <begin position="1"/>
        <end position="10"/>
    </location>
</feature>
<dbReference type="GO" id="GO:0000162">
    <property type="term" value="P:L-tryptophan biosynthetic process"/>
    <property type="evidence" value="ECO:0007669"/>
    <property type="project" value="UniProtKB-UniRule"/>
</dbReference>
<dbReference type="EMBL" id="CP002514">
    <property type="protein sequence ID" value="AEP12867.1"/>
    <property type="molecule type" value="Genomic_DNA"/>
</dbReference>
<dbReference type="EC" id="5.3.1.24" evidence="3 9"/>
<evidence type="ECO:0000256" key="8">
    <source>
        <dbReference type="ARBA" id="ARBA00023235"/>
    </source>
</evidence>
<dbReference type="HOGENOM" id="CLU_076364_2_0_0"/>
<dbReference type="UniPathway" id="UPA00035">
    <property type="reaction ID" value="UER00042"/>
</dbReference>
<evidence type="ECO:0000256" key="7">
    <source>
        <dbReference type="ARBA" id="ARBA00023141"/>
    </source>
</evidence>
<dbReference type="SUPFAM" id="SSF51366">
    <property type="entry name" value="Ribulose-phoshate binding barrel"/>
    <property type="match status" value="1"/>
</dbReference>
<comment type="pathway">
    <text evidence="2 9">Amino-acid biosynthesis; L-tryptophan biosynthesis; L-tryptophan from chorismate: step 3/5.</text>
</comment>
<feature type="region of interest" description="Disordered" evidence="10">
    <location>
        <begin position="1"/>
        <end position="20"/>
    </location>
</feature>
<dbReference type="InterPro" id="IPR001240">
    <property type="entry name" value="PRAI_dom"/>
</dbReference>
<dbReference type="Proteomes" id="UP000006791">
    <property type="component" value="Chromosome 1"/>
</dbReference>
<dbReference type="PANTHER" id="PTHR42894">
    <property type="entry name" value="N-(5'-PHOSPHORIBOSYL)ANTHRANILATE ISOMERASE"/>
    <property type="match status" value="1"/>
</dbReference>
<dbReference type="Gene3D" id="3.20.20.70">
    <property type="entry name" value="Aldolase class I"/>
    <property type="match status" value="1"/>
</dbReference>
<evidence type="ECO:0000256" key="4">
    <source>
        <dbReference type="ARBA" id="ARBA00022272"/>
    </source>
</evidence>
<evidence type="ECO:0000256" key="5">
    <source>
        <dbReference type="ARBA" id="ARBA00022605"/>
    </source>
</evidence>
<dbReference type="HAMAP" id="MF_00135">
    <property type="entry name" value="PRAI"/>
    <property type="match status" value="1"/>
</dbReference>
<keyword evidence="6 9" id="KW-0822">Tryptophan biosynthesis</keyword>
<dbReference type="KEGG" id="ctm:Cabther_A2127"/>
<dbReference type="GO" id="GO:0004640">
    <property type="term" value="F:phosphoribosylanthranilate isomerase activity"/>
    <property type="evidence" value="ECO:0007669"/>
    <property type="project" value="UniProtKB-UniRule"/>
</dbReference>
<evidence type="ECO:0000313" key="13">
    <source>
        <dbReference type="Proteomes" id="UP000006791"/>
    </source>
</evidence>
<keyword evidence="7 9" id="KW-0057">Aromatic amino acid biosynthesis</keyword>
<accession>G2LJH8</accession>
<evidence type="ECO:0000256" key="3">
    <source>
        <dbReference type="ARBA" id="ARBA00012572"/>
    </source>
</evidence>
<evidence type="ECO:0000256" key="10">
    <source>
        <dbReference type="SAM" id="MobiDB-lite"/>
    </source>
</evidence>
<dbReference type="InterPro" id="IPR044643">
    <property type="entry name" value="TrpF_fam"/>
</dbReference>
<evidence type="ECO:0000313" key="12">
    <source>
        <dbReference type="EMBL" id="AEP12867.1"/>
    </source>
</evidence>
<evidence type="ECO:0000259" key="11">
    <source>
        <dbReference type="Pfam" id="PF00697"/>
    </source>
</evidence>
<dbReference type="STRING" id="981222.Cabther_A2127"/>
<dbReference type="InterPro" id="IPR011060">
    <property type="entry name" value="RibuloseP-bd_barrel"/>
</dbReference>
<protein>
    <recommendedName>
        <fullName evidence="4 9">N-(5'-phosphoribosyl)anthranilate isomerase</fullName>
        <shortName evidence="9">PRAI</shortName>
        <ecNumber evidence="3 9">5.3.1.24</ecNumber>
    </recommendedName>
</protein>
<dbReference type="Pfam" id="PF00697">
    <property type="entry name" value="PRAI"/>
    <property type="match status" value="1"/>
</dbReference>
<keyword evidence="8 9" id="KW-0413">Isomerase</keyword>
<evidence type="ECO:0000256" key="6">
    <source>
        <dbReference type="ARBA" id="ARBA00022822"/>
    </source>
</evidence>
<dbReference type="CDD" id="cd00405">
    <property type="entry name" value="PRAI"/>
    <property type="match status" value="1"/>
</dbReference>
<evidence type="ECO:0000256" key="2">
    <source>
        <dbReference type="ARBA" id="ARBA00004664"/>
    </source>
</evidence>